<dbReference type="InterPro" id="IPR004358">
    <property type="entry name" value="Sig_transdc_His_kin-like_C"/>
</dbReference>
<protein>
    <recommendedName>
        <fullName evidence="2">histidine kinase</fullName>
        <ecNumber evidence="2">2.7.13.3</ecNumber>
    </recommendedName>
</protein>
<dbReference type="PROSITE" id="PS50110">
    <property type="entry name" value="RESPONSE_REGULATORY"/>
    <property type="match status" value="1"/>
</dbReference>
<keyword evidence="12" id="KW-1185">Reference proteome</keyword>
<evidence type="ECO:0000256" key="4">
    <source>
        <dbReference type="ARBA" id="ARBA00022777"/>
    </source>
</evidence>
<dbReference type="Pfam" id="PF00512">
    <property type="entry name" value="HisKA"/>
    <property type="match status" value="1"/>
</dbReference>
<dbReference type="EC" id="2.7.13.3" evidence="2"/>
<dbReference type="InterPro" id="IPR036890">
    <property type="entry name" value="HATPase_C_sf"/>
</dbReference>
<keyword evidence="3 6" id="KW-0597">Phosphoprotein</keyword>
<evidence type="ECO:0000313" key="12">
    <source>
        <dbReference type="Proteomes" id="UP001576784"/>
    </source>
</evidence>
<keyword evidence="11" id="KW-0547">Nucleotide-binding</keyword>
<evidence type="ECO:0000259" key="9">
    <source>
        <dbReference type="PROSITE" id="PS50109"/>
    </source>
</evidence>
<dbReference type="PANTHER" id="PTHR43547:SF2">
    <property type="entry name" value="HYBRID SIGNAL TRANSDUCTION HISTIDINE KINASE C"/>
    <property type="match status" value="1"/>
</dbReference>
<dbReference type="InterPro" id="IPR011006">
    <property type="entry name" value="CheY-like_superfamily"/>
</dbReference>
<evidence type="ECO:0000259" key="10">
    <source>
        <dbReference type="PROSITE" id="PS50110"/>
    </source>
</evidence>
<dbReference type="SUPFAM" id="SSF55874">
    <property type="entry name" value="ATPase domain of HSP90 chaperone/DNA topoisomerase II/histidine kinase"/>
    <property type="match status" value="1"/>
</dbReference>
<evidence type="ECO:0000256" key="5">
    <source>
        <dbReference type="ARBA" id="ARBA00023012"/>
    </source>
</evidence>
<name>A0ABV4XU50_9CYAN</name>
<dbReference type="SMART" id="SM00388">
    <property type="entry name" value="HisKA"/>
    <property type="match status" value="1"/>
</dbReference>
<feature type="region of interest" description="Disordered" evidence="8">
    <location>
        <begin position="175"/>
        <end position="212"/>
    </location>
</feature>
<dbReference type="CDD" id="cd00082">
    <property type="entry name" value="HisKA"/>
    <property type="match status" value="1"/>
</dbReference>
<evidence type="ECO:0000256" key="3">
    <source>
        <dbReference type="ARBA" id="ARBA00022553"/>
    </source>
</evidence>
<evidence type="ECO:0000256" key="8">
    <source>
        <dbReference type="SAM" id="MobiDB-lite"/>
    </source>
</evidence>
<feature type="domain" description="Histidine kinase" evidence="9">
    <location>
        <begin position="40"/>
        <end position="298"/>
    </location>
</feature>
<evidence type="ECO:0000313" key="11">
    <source>
        <dbReference type="EMBL" id="MFB2895223.1"/>
    </source>
</evidence>
<keyword evidence="11" id="KW-0067">ATP-binding</keyword>
<dbReference type="Gene3D" id="3.30.565.10">
    <property type="entry name" value="Histidine kinase-like ATPase, C-terminal domain"/>
    <property type="match status" value="1"/>
</dbReference>
<dbReference type="SMART" id="SM00387">
    <property type="entry name" value="HATPase_c"/>
    <property type="match status" value="1"/>
</dbReference>
<dbReference type="SMART" id="SM00448">
    <property type="entry name" value="REC"/>
    <property type="match status" value="1"/>
</dbReference>
<dbReference type="InterPro" id="IPR036097">
    <property type="entry name" value="HisK_dim/P_sf"/>
</dbReference>
<feature type="modified residue" description="4-aspartylphosphate" evidence="6">
    <location>
        <position position="368"/>
    </location>
</feature>
<dbReference type="Proteomes" id="UP001576784">
    <property type="component" value="Unassembled WGS sequence"/>
</dbReference>
<keyword evidence="4" id="KW-0418">Kinase</keyword>
<dbReference type="Gene3D" id="1.10.287.130">
    <property type="match status" value="1"/>
</dbReference>
<reference evidence="11 12" key="1">
    <citation type="submission" date="2024-09" db="EMBL/GenBank/DDBJ databases">
        <title>Floridaenema gen nov. (Aerosakkonemataceae, Aerosakkonematales ord. nov., Cyanobacteria) from benthic tropical and subtropical fresh waters, with the description of four new species.</title>
        <authorList>
            <person name="Moretto J.A."/>
            <person name="Berthold D.E."/>
            <person name="Lefler F.W."/>
            <person name="Huang I.-S."/>
            <person name="Laughinghouse H. IV."/>
        </authorList>
    </citation>
    <scope>NUCLEOTIDE SEQUENCE [LARGE SCALE GENOMIC DNA]</scope>
    <source>
        <strain evidence="11 12">BLCC-F50</strain>
    </source>
</reference>
<organism evidence="11 12">
    <name type="scientific">Floridaenema flaviceps BLCC-F50</name>
    <dbReference type="NCBI Taxonomy" id="3153642"/>
    <lineage>
        <taxon>Bacteria</taxon>
        <taxon>Bacillati</taxon>
        <taxon>Cyanobacteriota</taxon>
        <taxon>Cyanophyceae</taxon>
        <taxon>Oscillatoriophycideae</taxon>
        <taxon>Aerosakkonematales</taxon>
        <taxon>Aerosakkonemataceae</taxon>
        <taxon>Floridanema</taxon>
        <taxon>Floridanema flaviceps</taxon>
    </lineage>
</organism>
<evidence type="ECO:0000256" key="7">
    <source>
        <dbReference type="SAM" id="Coils"/>
    </source>
</evidence>
<gene>
    <name evidence="11" type="ORF">ACE1CI_20130</name>
</gene>
<dbReference type="InterPro" id="IPR003661">
    <property type="entry name" value="HisK_dim/P_dom"/>
</dbReference>
<evidence type="ECO:0000256" key="6">
    <source>
        <dbReference type="PROSITE-ProRule" id="PRU00169"/>
    </source>
</evidence>
<feature type="coiled-coil region" evidence="7">
    <location>
        <begin position="6"/>
        <end position="36"/>
    </location>
</feature>
<feature type="compositionally biased region" description="Basic and acidic residues" evidence="8">
    <location>
        <begin position="175"/>
        <end position="191"/>
    </location>
</feature>
<keyword evidence="7" id="KW-0175">Coiled coil</keyword>
<keyword evidence="4" id="KW-0808">Transferase</keyword>
<dbReference type="SUPFAM" id="SSF47384">
    <property type="entry name" value="Homodimeric domain of signal transducing histidine kinase"/>
    <property type="match status" value="1"/>
</dbReference>
<evidence type="ECO:0000256" key="1">
    <source>
        <dbReference type="ARBA" id="ARBA00000085"/>
    </source>
</evidence>
<dbReference type="Gene3D" id="3.40.50.2300">
    <property type="match status" value="1"/>
</dbReference>
<evidence type="ECO:0000256" key="2">
    <source>
        <dbReference type="ARBA" id="ARBA00012438"/>
    </source>
</evidence>
<dbReference type="SUPFAM" id="SSF52172">
    <property type="entry name" value="CheY-like"/>
    <property type="match status" value="1"/>
</dbReference>
<comment type="caution">
    <text evidence="11">The sequence shown here is derived from an EMBL/GenBank/DDBJ whole genome shotgun (WGS) entry which is preliminary data.</text>
</comment>
<dbReference type="Pfam" id="PF02518">
    <property type="entry name" value="HATPase_c"/>
    <property type="match status" value="2"/>
</dbReference>
<dbReference type="Pfam" id="PF00072">
    <property type="entry name" value="Response_reg"/>
    <property type="match status" value="1"/>
</dbReference>
<feature type="domain" description="Response regulatory" evidence="10">
    <location>
        <begin position="319"/>
        <end position="437"/>
    </location>
</feature>
<dbReference type="InterPro" id="IPR005467">
    <property type="entry name" value="His_kinase_dom"/>
</dbReference>
<sequence>MNITEQKQAEAQREQLFRQEQAAREAAEQANRIKDEFLAVLSHELRTPLNPILGWSKLLQSPRISSEKLQQGLSTIERNAKQQAQLIDDLLDISRIIRGKLTLNFRAIGLSEPILAALETVRLAAEAKAIQLEVLLDPTVGQIKGDASRLQQVIWNLLSNAIKFTPAGGRVEVRLERESRGAGEQRGRGAEGQESSSLTPSPQSPVVGAIHESPVPQFPQLARITVTDTGKGIRPEFLPHVFELFRQEDSSTTRSFGGLGLGLAIARQVVEAHGGTITAASAGEGQGATFTVQLPLIPVFSHKAPDFLNHQTLDLENLRVLVVDDEPDALELVKVILEQEGAIVQAVSLAPQALRLLTLSRFDLLISDIGMPEMNGYVLIRQVRTLPPESNRDIPAIALTAYAGETNQNQALTSGFQVHLAKPIEPQQLLDAIRAALT</sequence>
<dbReference type="PROSITE" id="PS50109">
    <property type="entry name" value="HIS_KIN"/>
    <property type="match status" value="1"/>
</dbReference>
<keyword evidence="5" id="KW-0902">Two-component regulatory system</keyword>
<dbReference type="CDD" id="cd17580">
    <property type="entry name" value="REC_2_DhkD-like"/>
    <property type="match status" value="1"/>
</dbReference>
<dbReference type="PANTHER" id="PTHR43547">
    <property type="entry name" value="TWO-COMPONENT HISTIDINE KINASE"/>
    <property type="match status" value="1"/>
</dbReference>
<dbReference type="EMBL" id="JBHFNR010000148">
    <property type="protein sequence ID" value="MFB2895223.1"/>
    <property type="molecule type" value="Genomic_DNA"/>
</dbReference>
<proteinExistence type="predicted"/>
<dbReference type="InterPro" id="IPR003594">
    <property type="entry name" value="HATPase_dom"/>
</dbReference>
<dbReference type="GO" id="GO:0005524">
    <property type="term" value="F:ATP binding"/>
    <property type="evidence" value="ECO:0007669"/>
    <property type="project" value="UniProtKB-KW"/>
</dbReference>
<accession>A0ABV4XU50</accession>
<comment type="catalytic activity">
    <reaction evidence="1">
        <text>ATP + protein L-histidine = ADP + protein N-phospho-L-histidine.</text>
        <dbReference type="EC" id="2.7.13.3"/>
    </reaction>
</comment>
<dbReference type="InterPro" id="IPR001789">
    <property type="entry name" value="Sig_transdc_resp-reg_receiver"/>
</dbReference>
<dbReference type="PRINTS" id="PR00344">
    <property type="entry name" value="BCTRLSENSOR"/>
</dbReference>